<evidence type="ECO:0000256" key="2">
    <source>
        <dbReference type="SAM" id="SignalP"/>
    </source>
</evidence>
<evidence type="ECO:0000313" key="4">
    <source>
        <dbReference type="Proteomes" id="UP000886891"/>
    </source>
</evidence>
<evidence type="ECO:0008006" key="5">
    <source>
        <dbReference type="Google" id="ProtNLM"/>
    </source>
</evidence>
<sequence length="639" mass="70191">MPTASKLLRIICILLTLLSVFVCCTAGCTPKNPSAPETPDPENPPAPEDPDKEPDYEPGSYVQLIYMCGSSLETNGGADTKNIAEMLSADLSEGKQIVLQTGGARNWRDFDIPAAMSCRYEIKDGVLTEVERNPAVNMGLGSTLSDFLTWGADTYPAERYGLILWNHGGGTIDGLCFDQQFHNDSLTLPELNVALAEGTRAIGKKFDWIGLDACLMATLETAFILEKYALNMVASQELEPAGGWNYTVLAESLGSDDFYDNLLQGYAEKSSRIAYYTLSHIDFAGFPAIVDDFYRLLEAMLADTEPNRIVKAVNYAVSFGSSSGFSYNSVVDLYDLGNLLDAYGIGTESLSDCIDCVGGPLRKGATGLSLFFPLDSANRLDNYASCNPFERYSDYLFTFYADRENEVISFLSYAAPGGENDNYMTFVLNNNSLNYVRSVEYTLYRYGNPALGEFSDDLFEIGSDNDVLLAGGNATVLFEGNWVSLGGHLLHCTILEQSNGVTLYEAPVTVDLFFATLIFSYDSRTNKTDIVGIMYEGDPGQIHELTPGTEIAVCKRKVLEDGSRRDIDSELFVYTENMAIEIGKVPDGFYQYNTYVKDIYGKQYCAGAALILIQDGNSILVATSPDDIFFRDIESSPEL</sequence>
<evidence type="ECO:0000256" key="1">
    <source>
        <dbReference type="SAM" id="MobiDB-lite"/>
    </source>
</evidence>
<feature type="compositionally biased region" description="Pro residues" evidence="1">
    <location>
        <begin position="36"/>
        <end position="47"/>
    </location>
</feature>
<dbReference type="AlphaFoldDB" id="A0A9D1NCL6"/>
<protein>
    <recommendedName>
        <fullName evidence="5">Clostripain</fullName>
    </recommendedName>
</protein>
<organism evidence="3 4">
    <name type="scientific">Candidatus Stercoripulliclostridium merdipullorum</name>
    <dbReference type="NCBI Taxonomy" id="2840952"/>
    <lineage>
        <taxon>Bacteria</taxon>
        <taxon>Bacillati</taxon>
        <taxon>Bacillota</taxon>
        <taxon>Clostridia</taxon>
        <taxon>Eubacteriales</taxon>
        <taxon>Candidatus Stercoripulliclostridium</taxon>
    </lineage>
</organism>
<keyword evidence="2" id="KW-0732">Signal</keyword>
<dbReference type="PANTHER" id="PTHR37835:SF1">
    <property type="entry name" value="ALPHA-CLOSTRIPAIN"/>
    <property type="match status" value="1"/>
</dbReference>
<reference evidence="3" key="2">
    <citation type="journal article" date="2021" name="PeerJ">
        <title>Extensive microbial diversity within the chicken gut microbiome revealed by metagenomics and culture.</title>
        <authorList>
            <person name="Gilroy R."/>
            <person name="Ravi A."/>
            <person name="Getino M."/>
            <person name="Pursley I."/>
            <person name="Horton D.L."/>
            <person name="Alikhan N.F."/>
            <person name="Baker D."/>
            <person name="Gharbi K."/>
            <person name="Hall N."/>
            <person name="Watson M."/>
            <person name="Adriaenssens E.M."/>
            <person name="Foster-Nyarko E."/>
            <person name="Jarju S."/>
            <person name="Secka A."/>
            <person name="Antonio M."/>
            <person name="Oren A."/>
            <person name="Chaudhuri R.R."/>
            <person name="La Ragione R."/>
            <person name="Hildebrand F."/>
            <person name="Pallen M.J."/>
        </authorList>
    </citation>
    <scope>NUCLEOTIDE SEQUENCE</scope>
    <source>
        <strain evidence="3">23406</strain>
    </source>
</reference>
<feature type="chain" id="PRO_5039436761" description="Clostripain" evidence="2">
    <location>
        <begin position="27"/>
        <end position="639"/>
    </location>
</feature>
<comment type="caution">
    <text evidence="3">The sequence shown here is derived from an EMBL/GenBank/DDBJ whole genome shotgun (WGS) entry which is preliminary data.</text>
</comment>
<gene>
    <name evidence="3" type="ORF">IAB14_06015</name>
</gene>
<dbReference type="InterPro" id="IPR005077">
    <property type="entry name" value="Peptidase_C11"/>
</dbReference>
<proteinExistence type="predicted"/>
<dbReference type="Gene3D" id="3.40.50.11970">
    <property type="match status" value="1"/>
</dbReference>
<feature type="signal peptide" evidence="2">
    <location>
        <begin position="1"/>
        <end position="26"/>
    </location>
</feature>
<evidence type="ECO:0000313" key="3">
    <source>
        <dbReference type="EMBL" id="HIV00647.1"/>
    </source>
</evidence>
<dbReference type="Pfam" id="PF03415">
    <property type="entry name" value="Peptidase_C11"/>
    <property type="match status" value="1"/>
</dbReference>
<accession>A0A9D1NCL6</accession>
<feature type="region of interest" description="Disordered" evidence="1">
    <location>
        <begin position="32"/>
        <end position="55"/>
    </location>
</feature>
<name>A0A9D1NCL6_9FIRM</name>
<reference evidence="3" key="1">
    <citation type="submission" date="2020-10" db="EMBL/GenBank/DDBJ databases">
        <authorList>
            <person name="Gilroy R."/>
        </authorList>
    </citation>
    <scope>NUCLEOTIDE SEQUENCE</scope>
    <source>
        <strain evidence="3">23406</strain>
    </source>
</reference>
<dbReference type="EMBL" id="DVOH01000047">
    <property type="protein sequence ID" value="HIV00647.1"/>
    <property type="molecule type" value="Genomic_DNA"/>
</dbReference>
<dbReference type="PANTHER" id="PTHR37835">
    <property type="entry name" value="ALPHA-CLOSTRIPAIN"/>
    <property type="match status" value="1"/>
</dbReference>
<dbReference type="Proteomes" id="UP000886891">
    <property type="component" value="Unassembled WGS sequence"/>
</dbReference>